<dbReference type="Proteomes" id="UP000422569">
    <property type="component" value="Chromosome"/>
</dbReference>
<proteinExistence type="predicted"/>
<dbReference type="EMBL" id="CP044331">
    <property type="protein sequence ID" value="QGM98861.1"/>
    <property type="molecule type" value="Genomic_DNA"/>
</dbReference>
<feature type="domain" description="DUF218" evidence="2">
    <location>
        <begin position="80"/>
        <end position="194"/>
    </location>
</feature>
<evidence type="ECO:0000259" key="2">
    <source>
        <dbReference type="Pfam" id="PF02698"/>
    </source>
</evidence>
<sequence length="250" mass="27169">MSIYLSRNRALAWKKLKLWRSGKVTSATRAGAGEIGFARAVVRVAVALVGGGAFLFAAGYVWFALSLARAEPRLTVKAEGVVVFTGGSDRVLEAAGLFAQGQGKRMLITGVNRATRSSELAKILPLPRDLFNCCVDLGYQALDTIGNARETREWAQVHNITRSLVVVTSNYHMPRALAELYAELPEMKLYPFPVVSEHVNVSGWATDPHVIRIVGGEYLKFLGALTRIALSPGESDLDLAQLRASQTVTQ</sequence>
<keyword evidence="1" id="KW-0472">Membrane</keyword>
<keyword evidence="1" id="KW-1133">Transmembrane helix</keyword>
<dbReference type="CDD" id="cd06259">
    <property type="entry name" value="YdcF-like"/>
    <property type="match status" value="1"/>
</dbReference>
<dbReference type="KEGG" id="mpar:F7D14_16150"/>
<keyword evidence="1" id="KW-0812">Transmembrane</keyword>
<dbReference type="InterPro" id="IPR003848">
    <property type="entry name" value="DUF218"/>
</dbReference>
<protein>
    <submittedName>
        <fullName evidence="3">YdcF family protein</fullName>
    </submittedName>
</protein>
<evidence type="ECO:0000256" key="1">
    <source>
        <dbReference type="SAM" id="Phobius"/>
    </source>
</evidence>
<gene>
    <name evidence="3" type="ORF">F7D14_16150</name>
</gene>
<keyword evidence="4" id="KW-1185">Reference proteome</keyword>
<name>A0A6B8M7S8_9HYPH</name>
<dbReference type="AlphaFoldDB" id="A0A6B8M7S8"/>
<evidence type="ECO:0000313" key="3">
    <source>
        <dbReference type="EMBL" id="QGM98861.1"/>
    </source>
</evidence>
<feature type="transmembrane region" description="Helical" evidence="1">
    <location>
        <begin position="44"/>
        <end position="65"/>
    </location>
</feature>
<accession>A0A6B8M7S8</accession>
<evidence type="ECO:0000313" key="4">
    <source>
        <dbReference type="Proteomes" id="UP000422569"/>
    </source>
</evidence>
<reference evidence="3 4" key="1">
    <citation type="submission" date="2019-09" db="EMBL/GenBank/DDBJ databases">
        <title>Isolation and complete genome sequencing of Methylocystis species.</title>
        <authorList>
            <person name="Rumah B.L."/>
            <person name="Stead C.E."/>
            <person name="Stevens B.C."/>
            <person name="Minton N.P."/>
            <person name="Grosse-Honebrink A."/>
            <person name="Zhang Y."/>
        </authorList>
    </citation>
    <scope>NUCLEOTIDE SEQUENCE [LARGE SCALE GENOMIC DNA]</scope>
    <source>
        <strain evidence="3 4">BRCS2</strain>
    </source>
</reference>
<organism evidence="3 4">
    <name type="scientific">Methylocystis parvus</name>
    <dbReference type="NCBI Taxonomy" id="134"/>
    <lineage>
        <taxon>Bacteria</taxon>
        <taxon>Pseudomonadati</taxon>
        <taxon>Pseudomonadota</taxon>
        <taxon>Alphaproteobacteria</taxon>
        <taxon>Hyphomicrobiales</taxon>
        <taxon>Methylocystaceae</taxon>
        <taxon>Methylocystis</taxon>
    </lineage>
</organism>
<dbReference type="Pfam" id="PF02698">
    <property type="entry name" value="DUF218"/>
    <property type="match status" value="1"/>
</dbReference>